<dbReference type="GO" id="GO:0030246">
    <property type="term" value="F:carbohydrate binding"/>
    <property type="evidence" value="ECO:0007669"/>
    <property type="project" value="UniProtKB-KW"/>
</dbReference>
<proteinExistence type="predicted"/>
<organism evidence="3 4">
    <name type="scientific">Amycolatopsis xylanica</name>
    <dbReference type="NCBI Taxonomy" id="589385"/>
    <lineage>
        <taxon>Bacteria</taxon>
        <taxon>Bacillati</taxon>
        <taxon>Actinomycetota</taxon>
        <taxon>Actinomycetes</taxon>
        <taxon>Pseudonocardiales</taxon>
        <taxon>Pseudonocardiaceae</taxon>
        <taxon>Amycolatopsis</taxon>
    </lineage>
</organism>
<name>A0A1H3SKR2_9PSEU</name>
<dbReference type="EMBL" id="FNON01000014">
    <property type="protein sequence ID" value="SDZ38327.1"/>
    <property type="molecule type" value="Genomic_DNA"/>
</dbReference>
<dbReference type="SUPFAM" id="SSF50370">
    <property type="entry name" value="Ricin B-like lectins"/>
    <property type="match status" value="1"/>
</dbReference>
<dbReference type="STRING" id="589385.SAMN05421504_11475"/>
<dbReference type="RefSeq" id="WP_245757720.1">
    <property type="nucleotide sequence ID" value="NZ_FNON01000014.1"/>
</dbReference>
<dbReference type="InterPro" id="IPR035992">
    <property type="entry name" value="Ricin_B-like_lectins"/>
</dbReference>
<dbReference type="Proteomes" id="UP000199515">
    <property type="component" value="Unassembled WGS sequence"/>
</dbReference>
<evidence type="ECO:0000256" key="1">
    <source>
        <dbReference type="SAM" id="SignalP"/>
    </source>
</evidence>
<dbReference type="PROSITE" id="PS50231">
    <property type="entry name" value="RICIN_B_LECTIN"/>
    <property type="match status" value="1"/>
</dbReference>
<feature type="domain" description="Ricin B lectin" evidence="2">
    <location>
        <begin position="58"/>
        <end position="150"/>
    </location>
</feature>
<reference evidence="3 4" key="1">
    <citation type="submission" date="2016-10" db="EMBL/GenBank/DDBJ databases">
        <authorList>
            <person name="de Groot N.N."/>
        </authorList>
    </citation>
    <scope>NUCLEOTIDE SEQUENCE [LARGE SCALE GENOMIC DNA]</scope>
    <source>
        <strain evidence="3 4">CPCC 202699</strain>
    </source>
</reference>
<evidence type="ECO:0000259" key="2">
    <source>
        <dbReference type="Pfam" id="PF00652"/>
    </source>
</evidence>
<evidence type="ECO:0000313" key="4">
    <source>
        <dbReference type="Proteomes" id="UP000199515"/>
    </source>
</evidence>
<accession>A0A1H3SKR2</accession>
<gene>
    <name evidence="3" type="ORF">SAMN05421504_11475</name>
</gene>
<keyword evidence="3" id="KW-0430">Lectin</keyword>
<dbReference type="InterPro" id="IPR000772">
    <property type="entry name" value="Ricin_B_lectin"/>
</dbReference>
<dbReference type="Pfam" id="PF00652">
    <property type="entry name" value="Ricin_B_lectin"/>
    <property type="match status" value="1"/>
</dbReference>
<evidence type="ECO:0000313" key="3">
    <source>
        <dbReference type="EMBL" id="SDZ38327.1"/>
    </source>
</evidence>
<dbReference type="Gene3D" id="2.80.10.50">
    <property type="match status" value="1"/>
</dbReference>
<keyword evidence="4" id="KW-1185">Reference proteome</keyword>
<dbReference type="AlphaFoldDB" id="A0A1H3SKR2"/>
<protein>
    <submittedName>
        <fullName evidence="3">Ricin-type beta-trefoil lectin domain-containing protein</fullName>
    </submittedName>
</protein>
<sequence length="272" mass="27781">MFNKMNVAQFNKVKRVLALVACALVLSPAPASAQPAGAPLYLADGGGAVSLADVDGKPVLADAKDAKAQWTYAKDLLQFKNVASGNCLAAVSPVDGIGVTMAACADKNRYQQWKRQAGAPGLVVLGNVATARCLTADGTGAGARLYQEVCSLTGIANTWAAGGRTLAIISGNDQRLGAAQPVGVPFVVKVIGENGQPAAGVPVNFYVRSARAKNYLAFEGGGETATATSGADGIATSPKIKLAEPGEFEIRFTGSASLDDSNTIVFEGTCLC</sequence>
<keyword evidence="1" id="KW-0732">Signal</keyword>
<feature type="chain" id="PRO_5011581489" evidence="1">
    <location>
        <begin position="34"/>
        <end position="272"/>
    </location>
</feature>
<feature type="signal peptide" evidence="1">
    <location>
        <begin position="1"/>
        <end position="33"/>
    </location>
</feature>